<evidence type="ECO:0000313" key="14">
    <source>
        <dbReference type="EMBL" id="KYG10007.1"/>
    </source>
</evidence>
<feature type="binding site" evidence="10">
    <location>
        <begin position="178"/>
        <end position="182"/>
    </location>
    <ligand>
        <name>pyridoxal 5'-phosphate</name>
        <dbReference type="ChEBI" id="CHEBI:597326"/>
    </ligand>
</feature>
<dbReference type="InterPro" id="IPR050214">
    <property type="entry name" value="Cys_Synth/Cystath_Beta-Synth"/>
</dbReference>
<dbReference type="InterPro" id="IPR005859">
    <property type="entry name" value="CysK"/>
</dbReference>
<comment type="cofactor">
    <cofactor evidence="1 10 12">
        <name>pyridoxal 5'-phosphate</name>
        <dbReference type="ChEBI" id="CHEBI:597326"/>
    </cofactor>
</comment>
<feature type="modified residue" description="N6-(pyridoxal phosphate)lysine" evidence="11">
    <location>
        <position position="45"/>
    </location>
</feature>
<dbReference type="FunFam" id="3.40.50.1100:FF:000067">
    <property type="entry name" value="Cysteine synthase"/>
    <property type="match status" value="1"/>
</dbReference>
<proteinExistence type="inferred from homology"/>
<keyword evidence="5 12" id="KW-0028">Amino-acid biosynthesis</keyword>
<protein>
    <recommendedName>
        <fullName evidence="4 12">Cysteine synthase</fullName>
        <ecNumber evidence="4 12">2.5.1.47</ecNumber>
    </recommendedName>
</protein>
<dbReference type="EMBL" id="JEME01000482">
    <property type="protein sequence ID" value="KYG10007.1"/>
    <property type="molecule type" value="Genomic_DNA"/>
</dbReference>
<dbReference type="PANTHER" id="PTHR10314">
    <property type="entry name" value="CYSTATHIONINE BETA-SYNTHASE"/>
    <property type="match status" value="1"/>
</dbReference>
<evidence type="ECO:0000259" key="13">
    <source>
        <dbReference type="Pfam" id="PF00291"/>
    </source>
</evidence>
<comment type="similarity">
    <text evidence="3 12">Belongs to the cysteine synthase/cystathionine beta-synthase family.</text>
</comment>
<evidence type="ECO:0000256" key="9">
    <source>
        <dbReference type="ARBA" id="ARBA00047931"/>
    </source>
</evidence>
<dbReference type="InterPro" id="IPR001926">
    <property type="entry name" value="TrpB-like_PALP"/>
</dbReference>
<dbReference type="GO" id="GO:0004124">
    <property type="term" value="F:cysteine synthase activity"/>
    <property type="evidence" value="ECO:0007669"/>
    <property type="project" value="UniProtKB-UniRule"/>
</dbReference>
<evidence type="ECO:0000256" key="8">
    <source>
        <dbReference type="ARBA" id="ARBA00023192"/>
    </source>
</evidence>
<dbReference type="InterPro" id="IPR036052">
    <property type="entry name" value="TrpB-like_PALP_sf"/>
</dbReference>
<evidence type="ECO:0000256" key="4">
    <source>
        <dbReference type="ARBA" id="ARBA00012681"/>
    </source>
</evidence>
<evidence type="ECO:0000256" key="10">
    <source>
        <dbReference type="PIRSR" id="PIRSR605856-50"/>
    </source>
</evidence>
<dbReference type="PROSITE" id="PS00901">
    <property type="entry name" value="CYS_SYNTHASE"/>
    <property type="match status" value="1"/>
</dbReference>
<evidence type="ECO:0000256" key="1">
    <source>
        <dbReference type="ARBA" id="ARBA00001933"/>
    </source>
</evidence>
<comment type="pathway">
    <text evidence="2">Amino-acid biosynthesis; L-cysteine biosynthesis; L-cysteine from L-serine: step 2/2.</text>
</comment>
<evidence type="ECO:0000256" key="3">
    <source>
        <dbReference type="ARBA" id="ARBA00007103"/>
    </source>
</evidence>
<evidence type="ECO:0000256" key="7">
    <source>
        <dbReference type="ARBA" id="ARBA00022898"/>
    </source>
</evidence>
<name>A0A150TZK6_SORCE</name>
<accession>A0A150TZK6</accession>
<keyword evidence="6 12" id="KW-0808">Transferase</keyword>
<feature type="binding site" evidence="10">
    <location>
        <position position="266"/>
    </location>
    <ligand>
        <name>pyridoxal 5'-phosphate</name>
        <dbReference type="ChEBI" id="CHEBI:597326"/>
    </ligand>
</feature>
<evidence type="ECO:0000256" key="12">
    <source>
        <dbReference type="RuleBase" id="RU003985"/>
    </source>
</evidence>
<dbReference type="AlphaFoldDB" id="A0A150TZK6"/>
<dbReference type="GO" id="GO:0006535">
    <property type="term" value="P:cysteine biosynthetic process from serine"/>
    <property type="evidence" value="ECO:0007669"/>
    <property type="project" value="UniProtKB-UniRule"/>
</dbReference>
<evidence type="ECO:0000256" key="11">
    <source>
        <dbReference type="PIRSR" id="PIRSR605856-51"/>
    </source>
</evidence>
<keyword evidence="7 10" id="KW-0663">Pyridoxal phosphate</keyword>
<dbReference type="SUPFAM" id="SSF53686">
    <property type="entry name" value="Tryptophan synthase beta subunit-like PLP-dependent enzymes"/>
    <property type="match status" value="1"/>
</dbReference>
<comment type="caution">
    <text evidence="14">The sequence shown here is derived from an EMBL/GenBank/DDBJ whole genome shotgun (WGS) entry which is preliminary data.</text>
</comment>
<dbReference type="NCBIfam" id="TIGR01136">
    <property type="entry name" value="cysKM"/>
    <property type="match status" value="1"/>
</dbReference>
<gene>
    <name evidence="14" type="ORF">BE21_14695</name>
</gene>
<feature type="binding site" evidence="10">
    <location>
        <position position="75"/>
    </location>
    <ligand>
        <name>pyridoxal 5'-phosphate</name>
        <dbReference type="ChEBI" id="CHEBI:597326"/>
    </ligand>
</feature>
<dbReference type="CDD" id="cd01561">
    <property type="entry name" value="CBS_like"/>
    <property type="match status" value="1"/>
</dbReference>
<feature type="domain" description="Tryptophan synthase beta chain-like PALP" evidence="13">
    <location>
        <begin position="10"/>
        <end position="294"/>
    </location>
</feature>
<dbReference type="Proteomes" id="UP000075502">
    <property type="component" value="Unassembled WGS sequence"/>
</dbReference>
<dbReference type="InterPro" id="IPR005856">
    <property type="entry name" value="Cys_synth"/>
</dbReference>
<evidence type="ECO:0000313" key="15">
    <source>
        <dbReference type="Proteomes" id="UP000075502"/>
    </source>
</evidence>
<evidence type="ECO:0000256" key="2">
    <source>
        <dbReference type="ARBA" id="ARBA00004962"/>
    </source>
</evidence>
<dbReference type="InterPro" id="IPR001216">
    <property type="entry name" value="P-phosphate_BS"/>
</dbReference>
<dbReference type="Gene3D" id="3.40.50.1100">
    <property type="match status" value="2"/>
</dbReference>
<keyword evidence="8 12" id="KW-0198">Cysteine biosynthesis</keyword>
<organism evidence="14 15">
    <name type="scientific">Sorangium cellulosum</name>
    <name type="common">Polyangium cellulosum</name>
    <dbReference type="NCBI Taxonomy" id="56"/>
    <lineage>
        <taxon>Bacteria</taxon>
        <taxon>Pseudomonadati</taxon>
        <taxon>Myxococcota</taxon>
        <taxon>Polyangia</taxon>
        <taxon>Polyangiales</taxon>
        <taxon>Polyangiaceae</taxon>
        <taxon>Sorangium</taxon>
    </lineage>
</organism>
<reference evidence="14 15" key="1">
    <citation type="submission" date="2014-02" db="EMBL/GenBank/DDBJ databases">
        <title>The small core and large imbalanced accessory genome model reveals a collaborative survival strategy of Sorangium cellulosum strains in nature.</title>
        <authorList>
            <person name="Han K."/>
            <person name="Peng R."/>
            <person name="Blom J."/>
            <person name="Li Y.-Z."/>
        </authorList>
    </citation>
    <scope>NUCLEOTIDE SEQUENCE [LARGE SCALE GENOMIC DNA]</scope>
    <source>
        <strain evidence="14 15">So0007-03</strain>
    </source>
</reference>
<dbReference type="NCBIfam" id="TIGR01139">
    <property type="entry name" value="cysK"/>
    <property type="match status" value="1"/>
</dbReference>
<dbReference type="GO" id="GO:0005737">
    <property type="term" value="C:cytoplasm"/>
    <property type="evidence" value="ECO:0007669"/>
    <property type="project" value="UniProtKB-ARBA"/>
</dbReference>
<evidence type="ECO:0000256" key="6">
    <source>
        <dbReference type="ARBA" id="ARBA00022679"/>
    </source>
</evidence>
<dbReference type="UniPathway" id="UPA00136">
    <property type="reaction ID" value="UER00200"/>
</dbReference>
<sequence length="321" mass="33398">MGSIFDNIAATIGRTPLVRLSSAGKGLRAELIGKIESRNPGGSVKDRIGLAMIEDAERRGKLTRGSVLVEPTSGNTGLALAMLAAAKGYRLILTMPESMSPERIALLRAFGVEVLLTPGSLMVQAVARARQIVEETPGAVMLQQFENPANPAAHRMTTAREIWEDTDGAVDVVVAGVGTGGTITGVGEVLKEKKPGVKMIAVEPKNAAVLSGGRVGAHLIQGIGAGFVPKILRRELIDEVVPVTEDESFEAARRLAKTEGILVGISGGAAMAAALSIAARDEMQGKKIVVILPDGGERYVTSPLFKELVGCARGAAPPAKG</sequence>
<comment type="catalytic activity">
    <reaction evidence="9 12">
        <text>O-acetyl-L-serine + hydrogen sulfide = L-cysteine + acetate</text>
        <dbReference type="Rhea" id="RHEA:14829"/>
        <dbReference type="ChEBI" id="CHEBI:29919"/>
        <dbReference type="ChEBI" id="CHEBI:30089"/>
        <dbReference type="ChEBI" id="CHEBI:35235"/>
        <dbReference type="ChEBI" id="CHEBI:58340"/>
        <dbReference type="EC" id="2.5.1.47"/>
    </reaction>
</comment>
<dbReference type="EC" id="2.5.1.47" evidence="4 12"/>
<evidence type="ECO:0000256" key="5">
    <source>
        <dbReference type="ARBA" id="ARBA00022605"/>
    </source>
</evidence>
<dbReference type="Pfam" id="PF00291">
    <property type="entry name" value="PALP"/>
    <property type="match status" value="1"/>
</dbReference>